<dbReference type="InterPro" id="IPR001094">
    <property type="entry name" value="Flavdoxin-like"/>
</dbReference>
<comment type="cofactor">
    <cofactor evidence="1">
        <name>FMN</name>
        <dbReference type="ChEBI" id="CHEBI:58210"/>
    </cofactor>
</comment>
<dbReference type="PANTHER" id="PTHR19384:SF128">
    <property type="entry name" value="NADPH OXIDOREDUCTASE A"/>
    <property type="match status" value="1"/>
</dbReference>
<dbReference type="PRINTS" id="PR00369">
    <property type="entry name" value="FLAVODOXIN"/>
</dbReference>
<feature type="domain" description="Flavodoxin-like" evidence="4">
    <location>
        <begin position="6"/>
        <end position="147"/>
    </location>
</feature>
<dbReference type="Gene3D" id="3.40.50.360">
    <property type="match status" value="1"/>
</dbReference>
<sequence length="160" mass="17046">MSDSSLLILFGSESGNAEDLASIAEKQAKSQGLSPTVKGMDEIEIGDLAGSKNVLIYCSTWGEGEMPDNAIDLWEAANGDSPPNLEGCNFAICALGDTSYEFFCQSGKDWDGWFEKQGATRVLDRLDCDVEYDDPAAEFTASALSIFASLGGGPQQNPMP</sequence>
<dbReference type="InterPro" id="IPR008254">
    <property type="entry name" value="Flavodoxin/NO_synth"/>
</dbReference>
<dbReference type="PROSITE" id="PS50902">
    <property type="entry name" value="FLAVODOXIN_LIKE"/>
    <property type="match status" value="1"/>
</dbReference>
<dbReference type="GO" id="GO:0005829">
    <property type="term" value="C:cytosol"/>
    <property type="evidence" value="ECO:0007669"/>
    <property type="project" value="TreeGrafter"/>
</dbReference>
<evidence type="ECO:0000256" key="3">
    <source>
        <dbReference type="ARBA" id="ARBA00022643"/>
    </source>
</evidence>
<accession>D6PC93</accession>
<evidence type="ECO:0000313" key="5">
    <source>
        <dbReference type="EMBL" id="ADD93344.1"/>
    </source>
</evidence>
<dbReference type="AlphaFoldDB" id="D6PC93"/>
<dbReference type="PANTHER" id="PTHR19384">
    <property type="entry name" value="NITRIC OXIDE SYNTHASE-RELATED"/>
    <property type="match status" value="1"/>
</dbReference>
<dbReference type="GO" id="GO:0016491">
    <property type="term" value="F:oxidoreductase activity"/>
    <property type="evidence" value="ECO:0007669"/>
    <property type="project" value="TreeGrafter"/>
</dbReference>
<dbReference type="EMBL" id="GU942977">
    <property type="protein sequence ID" value="ADD93344.1"/>
    <property type="molecule type" value="Genomic_DNA"/>
</dbReference>
<dbReference type="InterPro" id="IPR029039">
    <property type="entry name" value="Flavoprotein-like_sf"/>
</dbReference>
<evidence type="ECO:0000259" key="4">
    <source>
        <dbReference type="PROSITE" id="PS50902"/>
    </source>
</evidence>
<dbReference type="SUPFAM" id="SSF52218">
    <property type="entry name" value="Flavoproteins"/>
    <property type="match status" value="1"/>
</dbReference>
<dbReference type="GO" id="GO:0050660">
    <property type="term" value="F:flavin adenine dinucleotide binding"/>
    <property type="evidence" value="ECO:0007669"/>
    <property type="project" value="TreeGrafter"/>
</dbReference>
<reference evidence="5" key="1">
    <citation type="journal article" date="2010" name="ISME J.">
        <title>Metagenome of the Mediterranean deep chlorophyll maximum studied by direct and fosmid library 454 pyrosequencing.</title>
        <authorList>
            <person name="Ghai R."/>
            <person name="Martin-Cuadrado A.B."/>
            <person name="Molto A.G."/>
            <person name="Heredia I.G."/>
            <person name="Cabrera R."/>
            <person name="Martin J."/>
            <person name="Verdu M."/>
            <person name="Deschamps P."/>
            <person name="Moreira D."/>
            <person name="Lopez-Garcia P."/>
            <person name="Mira A."/>
            <person name="Rodriguez-Valera F."/>
        </authorList>
    </citation>
    <scope>NUCLEOTIDE SEQUENCE</scope>
</reference>
<evidence type="ECO:0000256" key="1">
    <source>
        <dbReference type="ARBA" id="ARBA00001917"/>
    </source>
</evidence>
<dbReference type="GO" id="GO:0010181">
    <property type="term" value="F:FMN binding"/>
    <property type="evidence" value="ECO:0007669"/>
    <property type="project" value="InterPro"/>
</dbReference>
<protein>
    <recommendedName>
        <fullName evidence="4">Flavodoxin-like domain-containing protein</fullName>
    </recommendedName>
</protein>
<proteinExistence type="predicted"/>
<keyword evidence="3" id="KW-0288">FMN</keyword>
<organism evidence="5">
    <name type="scientific">uncultured archaeon MedDCM-OCT-S11-C441</name>
    <dbReference type="NCBI Taxonomy" id="743103"/>
    <lineage>
        <taxon>Archaea</taxon>
        <taxon>environmental samples</taxon>
    </lineage>
</organism>
<keyword evidence="2" id="KW-0285">Flavoprotein</keyword>
<dbReference type="Pfam" id="PF00258">
    <property type="entry name" value="Flavodoxin_1"/>
    <property type="match status" value="1"/>
</dbReference>
<evidence type="ECO:0000256" key="2">
    <source>
        <dbReference type="ARBA" id="ARBA00022630"/>
    </source>
</evidence>
<name>D6PC93_9ARCH</name>